<keyword evidence="3" id="KW-0012">Acyltransferase</keyword>
<evidence type="ECO:0000313" key="6">
    <source>
        <dbReference type="EMBL" id="KCZ65418.1"/>
    </source>
</evidence>
<evidence type="ECO:0000313" key="7">
    <source>
        <dbReference type="Proteomes" id="UP000024547"/>
    </source>
</evidence>
<protein>
    <recommendedName>
        <fullName evidence="5">Phospholipid/glycerol acyltransferase domain-containing protein</fullName>
    </recommendedName>
</protein>
<feature type="transmembrane region" description="Helical" evidence="4">
    <location>
        <begin position="79"/>
        <end position="96"/>
    </location>
</feature>
<dbReference type="PANTHER" id="PTHR10434">
    <property type="entry name" value="1-ACYL-SN-GLYCEROL-3-PHOSPHATE ACYLTRANSFERASE"/>
    <property type="match status" value="1"/>
</dbReference>
<dbReference type="CDD" id="cd07989">
    <property type="entry name" value="LPLAT_AGPAT-like"/>
    <property type="match status" value="1"/>
</dbReference>
<dbReference type="OrthoDB" id="5290997at2"/>
<organism evidence="6 7">
    <name type="scientific">Hyphomonas atlantica</name>
    <dbReference type="NCBI Taxonomy" id="1280948"/>
    <lineage>
        <taxon>Bacteria</taxon>
        <taxon>Pseudomonadati</taxon>
        <taxon>Pseudomonadota</taxon>
        <taxon>Alphaproteobacteria</taxon>
        <taxon>Hyphomonadales</taxon>
        <taxon>Hyphomonadaceae</taxon>
        <taxon>Hyphomonas</taxon>
    </lineage>
</organism>
<sequence>MMMFRSLLFVIWMYGLMAVLGILFLPALLLPKSVTFWAISVYARGLIFGLRVICGIEVEIRGRQHMPRGTMLYAGKHNCMLDVFVPFLVMPAPAIILKQELLWYPFLGWYALKTAMIPIDRAGNTRTLKKMVATAKVRAEDGRQIVIFPEGTRTEPGAAPAYHAAGISGLAKAIEAPIVPVATNAGLCWPGRGLKRNKGRIVYEILPPIPAGLPRRELMARLQADLETASDALVDEGRDVQKYLAS</sequence>
<evidence type="ECO:0000256" key="1">
    <source>
        <dbReference type="ARBA" id="ARBA00005189"/>
    </source>
</evidence>
<keyword evidence="4" id="KW-1133">Transmembrane helix</keyword>
<evidence type="ECO:0000256" key="2">
    <source>
        <dbReference type="ARBA" id="ARBA00022679"/>
    </source>
</evidence>
<accession>A0A059ECR8</accession>
<keyword evidence="4" id="KW-0472">Membrane</keyword>
<evidence type="ECO:0000259" key="5">
    <source>
        <dbReference type="SMART" id="SM00563"/>
    </source>
</evidence>
<dbReference type="eggNOG" id="COG0204">
    <property type="taxonomic scope" value="Bacteria"/>
</dbReference>
<dbReference type="PATRIC" id="fig|1280948.3.peg.643"/>
<dbReference type="GO" id="GO:0003841">
    <property type="term" value="F:1-acylglycerol-3-phosphate O-acyltransferase activity"/>
    <property type="evidence" value="ECO:0007669"/>
    <property type="project" value="TreeGrafter"/>
</dbReference>
<dbReference type="Proteomes" id="UP000024547">
    <property type="component" value="Unassembled WGS sequence"/>
</dbReference>
<comment type="pathway">
    <text evidence="1">Lipid metabolism.</text>
</comment>
<dbReference type="InterPro" id="IPR002123">
    <property type="entry name" value="Plipid/glycerol_acylTrfase"/>
</dbReference>
<dbReference type="Pfam" id="PF01553">
    <property type="entry name" value="Acyltransferase"/>
    <property type="match status" value="1"/>
</dbReference>
<evidence type="ECO:0000256" key="3">
    <source>
        <dbReference type="ARBA" id="ARBA00023315"/>
    </source>
</evidence>
<reference evidence="6 7" key="1">
    <citation type="journal article" date="2014" name="Antonie Van Leeuwenhoek">
        <title>Hyphomonas beringensis sp. nov. and Hyphomonas chukchiensis sp. nov., isolated from surface seawater of the Bering Sea and Chukchi Sea.</title>
        <authorList>
            <person name="Li C."/>
            <person name="Lai Q."/>
            <person name="Li G."/>
            <person name="Dong C."/>
            <person name="Wang J."/>
            <person name="Liao Y."/>
            <person name="Shao Z."/>
        </authorList>
    </citation>
    <scope>NUCLEOTIDE SEQUENCE [LARGE SCALE GENOMIC DNA]</scope>
    <source>
        <strain evidence="6 7">22II1-22F38</strain>
    </source>
</reference>
<keyword evidence="7" id="KW-1185">Reference proteome</keyword>
<dbReference type="EMBL" id="AWFH01000001">
    <property type="protein sequence ID" value="KCZ65418.1"/>
    <property type="molecule type" value="Genomic_DNA"/>
</dbReference>
<dbReference type="SMART" id="SM00563">
    <property type="entry name" value="PlsC"/>
    <property type="match status" value="1"/>
</dbReference>
<dbReference type="AlphaFoldDB" id="A0A059ECR8"/>
<dbReference type="SUPFAM" id="SSF69593">
    <property type="entry name" value="Glycerol-3-phosphate (1)-acyltransferase"/>
    <property type="match status" value="1"/>
</dbReference>
<name>A0A059ECR8_9PROT</name>
<gene>
    <name evidence="6" type="ORF">HY36_03240</name>
</gene>
<feature type="transmembrane region" description="Helical" evidence="4">
    <location>
        <begin position="36"/>
        <end position="58"/>
    </location>
</feature>
<keyword evidence="2" id="KW-0808">Transferase</keyword>
<proteinExistence type="predicted"/>
<keyword evidence="4" id="KW-0812">Transmembrane</keyword>
<dbReference type="RefSeq" id="WP_035548016.1">
    <property type="nucleotide sequence ID" value="NZ_AWFH01000001.1"/>
</dbReference>
<comment type="caution">
    <text evidence="6">The sequence shown here is derived from an EMBL/GenBank/DDBJ whole genome shotgun (WGS) entry which is preliminary data.</text>
</comment>
<dbReference type="PANTHER" id="PTHR10434:SF40">
    <property type="entry name" value="1-ACYL-SN-GLYCEROL-3-PHOSPHATE ACYLTRANSFERASE"/>
    <property type="match status" value="1"/>
</dbReference>
<dbReference type="STRING" id="1280948.HY36_03240"/>
<feature type="transmembrane region" description="Helical" evidence="4">
    <location>
        <begin position="7"/>
        <end position="30"/>
    </location>
</feature>
<feature type="domain" description="Phospholipid/glycerol acyltransferase" evidence="5">
    <location>
        <begin position="71"/>
        <end position="186"/>
    </location>
</feature>
<dbReference type="GO" id="GO:0006654">
    <property type="term" value="P:phosphatidic acid biosynthetic process"/>
    <property type="evidence" value="ECO:0007669"/>
    <property type="project" value="TreeGrafter"/>
</dbReference>
<evidence type="ECO:0000256" key="4">
    <source>
        <dbReference type="SAM" id="Phobius"/>
    </source>
</evidence>